<dbReference type="Pfam" id="PF00931">
    <property type="entry name" value="NB-ARC"/>
    <property type="match status" value="1"/>
</dbReference>
<gene>
    <name evidence="9" type="ORF">M0R45_019364</name>
</gene>
<dbReference type="Proteomes" id="UP001457282">
    <property type="component" value="Unassembled WGS sequence"/>
</dbReference>
<dbReference type="PROSITE" id="PS51450">
    <property type="entry name" value="LRR"/>
    <property type="match status" value="1"/>
</dbReference>
<dbReference type="InterPro" id="IPR035897">
    <property type="entry name" value="Toll_tir_struct_dom_sf"/>
</dbReference>
<dbReference type="GO" id="GO:0007165">
    <property type="term" value="P:signal transduction"/>
    <property type="evidence" value="ECO:0007669"/>
    <property type="project" value="InterPro"/>
</dbReference>
<dbReference type="PROSITE" id="PS50104">
    <property type="entry name" value="TIR"/>
    <property type="match status" value="1"/>
</dbReference>
<dbReference type="Gene3D" id="3.80.10.10">
    <property type="entry name" value="Ribonuclease Inhibitor"/>
    <property type="match status" value="2"/>
</dbReference>
<proteinExistence type="predicted"/>
<dbReference type="InterPro" id="IPR000157">
    <property type="entry name" value="TIR_dom"/>
</dbReference>
<comment type="catalytic activity">
    <reaction evidence="7">
        <text>NAD(+) + H2O = ADP-D-ribose + nicotinamide + H(+)</text>
        <dbReference type="Rhea" id="RHEA:16301"/>
        <dbReference type="ChEBI" id="CHEBI:15377"/>
        <dbReference type="ChEBI" id="CHEBI:15378"/>
        <dbReference type="ChEBI" id="CHEBI:17154"/>
        <dbReference type="ChEBI" id="CHEBI:57540"/>
        <dbReference type="ChEBI" id="CHEBI:57967"/>
        <dbReference type="EC" id="3.2.2.6"/>
    </reaction>
    <physiologicalReaction direction="left-to-right" evidence="7">
        <dbReference type="Rhea" id="RHEA:16302"/>
    </physiologicalReaction>
</comment>
<evidence type="ECO:0000259" key="8">
    <source>
        <dbReference type="PROSITE" id="PS50104"/>
    </source>
</evidence>
<evidence type="ECO:0000256" key="2">
    <source>
        <dbReference type="ARBA" id="ARBA00022614"/>
    </source>
</evidence>
<dbReference type="Pfam" id="PF23282">
    <property type="entry name" value="WHD_ROQ1"/>
    <property type="match status" value="1"/>
</dbReference>
<keyword evidence="6" id="KW-0520">NAD</keyword>
<accession>A0AAW1X7P3</accession>
<evidence type="ECO:0000313" key="9">
    <source>
        <dbReference type="EMBL" id="KAK9932114.1"/>
    </source>
</evidence>
<dbReference type="InterPro" id="IPR058192">
    <property type="entry name" value="WHD_ROQ1-like"/>
</dbReference>
<sequence>MAATSTQLDASCSSSSPYRCTYHAFLSFRGKDTRKGFTDHLYRALELAGIHTFRDDDEIERGANVAAELQRAIQESRVSVIVLSKDYASSRWCLDELAQIMDRRKDDHAHVVMPVFYDVDPSHVRKQTGSFAEAFARHEERFKAEMEKVEQWRRALTDVADLGGMVLGQRYESQFIQDIVEEIRSKLDRKVLSIAPYAIGIDDRVRGINMWLKDGSIDVGVAVIYGMGGIGKTTIAKAAYNLNFHRFQGSSFLADIRETSEQPNGLVRLQRNLISDIQKGRTKKIYNIDEGMRNIKDAVCCKKVLIVLDDVNHSDQYNAIIGMRGWFSPGSKIILTTRYEHLLKAHEVNTMFKVPELDEYESLELFSWHAFGQAHPTEAYTDLTRPVVKHCGGVPLALQVLGSSLSGRSIDIWQSALQKLCEIPDGEIQKILRISFDSLQDDHDKNLFLHIACFFRGKDKDFSITVLDNLNFYTMIGIQNLVDRCLVKINEDNKLTVHHLLRDMARGIIREESPENPGKRSRVWHKDAFNVLRKMTGTETVKGLMLDLSMLMQDESSRTLFSGSNSKRRHVDDYDGNSSGRRRLGLFSWQSFSFSSSNTTPASDEGDLKTVAFKRMHNLEVLLLNNVKFSRGFEDFPKNMIWLSWRGFSLNSIPASLYLRSLVVLDLRNSSLQCVWKGTKFLPSLKILNLSHSHGLTTTPDLSGLPNLERLILKNCRNLVELVHHSNTVGTSQSHTTGTDMKKADSLSANLWKSILSWAAPRKNIMPTSFSVSNLPRSLGSLSLADCNLLEIPGDLSILSSLKYLDLCGNPILSLPENMRSLIQLETLLLEDCTKLRTLPELPPSLQSLRASSCTSLKRITNLPNWFKSLDTDVLDCKKLVEVQSLFNIKPLSSADLEMIKDMGLFNIESIESSSSEVEMINYFTNTTKKAPLQVLSECGIFSIFLNGSKIPDWFSYRSMGKSVLSIIVPSHAFLRIRGLNACVVYSRRPGFSSSAKLQNLLKVSNETKGLMWTYSPITIGVPKENEDMLWLSHLRFGEDELGGMDEVRVSVEFGSELGINLNLFTKEFGIQLVYEQENSEGREKHNVIAGDVSVSSSRYQLWTGKYFLCNNLNRAHKTQFRKSQENLSHLDSDGNKSPFPFLFKHDDVSQADPL</sequence>
<dbReference type="InterPro" id="IPR036390">
    <property type="entry name" value="WH_DNA-bd_sf"/>
</dbReference>
<dbReference type="InterPro" id="IPR027417">
    <property type="entry name" value="P-loop_NTPase"/>
</dbReference>
<dbReference type="PANTHER" id="PTHR11017:SF305">
    <property type="entry name" value="TMV RESISTANCE PROTEIN N-LIKE"/>
    <property type="match status" value="1"/>
</dbReference>
<dbReference type="EMBL" id="JBEDUW010000004">
    <property type="protein sequence ID" value="KAK9932114.1"/>
    <property type="molecule type" value="Genomic_DNA"/>
</dbReference>
<dbReference type="InterPro" id="IPR032675">
    <property type="entry name" value="LRR_dom_sf"/>
</dbReference>
<keyword evidence="5" id="KW-0611">Plant defense</keyword>
<evidence type="ECO:0000256" key="5">
    <source>
        <dbReference type="ARBA" id="ARBA00022821"/>
    </source>
</evidence>
<dbReference type="SUPFAM" id="SSF52540">
    <property type="entry name" value="P-loop containing nucleoside triphosphate hydrolases"/>
    <property type="match status" value="1"/>
</dbReference>
<dbReference type="SUPFAM" id="SSF52058">
    <property type="entry name" value="L domain-like"/>
    <property type="match status" value="1"/>
</dbReference>
<dbReference type="Pfam" id="PF20160">
    <property type="entry name" value="C-JID"/>
    <property type="match status" value="1"/>
</dbReference>
<comment type="caution">
    <text evidence="9">The sequence shown here is derived from an EMBL/GenBank/DDBJ whole genome shotgun (WGS) entry which is preliminary data.</text>
</comment>
<dbReference type="SMART" id="SM00255">
    <property type="entry name" value="TIR"/>
    <property type="match status" value="1"/>
</dbReference>
<dbReference type="GO" id="GO:0006952">
    <property type="term" value="P:defense response"/>
    <property type="evidence" value="ECO:0007669"/>
    <property type="project" value="UniProtKB-KW"/>
</dbReference>
<evidence type="ECO:0000256" key="1">
    <source>
        <dbReference type="ARBA" id="ARBA00011982"/>
    </source>
</evidence>
<feature type="domain" description="TIR" evidence="8">
    <location>
        <begin position="20"/>
        <end position="187"/>
    </location>
</feature>
<keyword evidence="4" id="KW-0378">Hydrolase</keyword>
<reference evidence="9 10" key="1">
    <citation type="journal article" date="2023" name="G3 (Bethesda)">
        <title>A chromosome-length genome assembly and annotation of blackberry (Rubus argutus, cv. 'Hillquist').</title>
        <authorList>
            <person name="Bruna T."/>
            <person name="Aryal R."/>
            <person name="Dudchenko O."/>
            <person name="Sargent D.J."/>
            <person name="Mead D."/>
            <person name="Buti M."/>
            <person name="Cavallini A."/>
            <person name="Hytonen T."/>
            <person name="Andres J."/>
            <person name="Pham M."/>
            <person name="Weisz D."/>
            <person name="Mascagni F."/>
            <person name="Usai G."/>
            <person name="Natali L."/>
            <person name="Bassil N."/>
            <person name="Fernandez G.E."/>
            <person name="Lomsadze A."/>
            <person name="Armour M."/>
            <person name="Olukolu B."/>
            <person name="Poorten T."/>
            <person name="Britton C."/>
            <person name="Davik J."/>
            <person name="Ashrafi H."/>
            <person name="Aiden E.L."/>
            <person name="Borodovsky M."/>
            <person name="Worthington M."/>
        </authorList>
    </citation>
    <scope>NUCLEOTIDE SEQUENCE [LARGE SCALE GENOMIC DNA]</scope>
    <source>
        <strain evidence="9">PI 553951</strain>
    </source>
</reference>
<dbReference type="AlphaFoldDB" id="A0AAW1X7P3"/>
<evidence type="ECO:0000256" key="6">
    <source>
        <dbReference type="ARBA" id="ARBA00023027"/>
    </source>
</evidence>
<dbReference type="Pfam" id="PF01582">
    <property type="entry name" value="TIR"/>
    <property type="match status" value="1"/>
</dbReference>
<dbReference type="InterPro" id="IPR001611">
    <property type="entry name" value="Leu-rich_rpt"/>
</dbReference>
<evidence type="ECO:0000256" key="7">
    <source>
        <dbReference type="ARBA" id="ARBA00047304"/>
    </source>
</evidence>
<dbReference type="SUPFAM" id="SSF46785">
    <property type="entry name" value="Winged helix' DNA-binding domain"/>
    <property type="match status" value="1"/>
</dbReference>
<dbReference type="InterPro" id="IPR045344">
    <property type="entry name" value="C-JID"/>
</dbReference>
<keyword evidence="2" id="KW-0433">Leucine-rich repeat</keyword>
<protein>
    <recommendedName>
        <fullName evidence="1">ADP-ribosyl cyclase/cyclic ADP-ribose hydrolase</fullName>
        <ecNumber evidence="1">3.2.2.6</ecNumber>
    </recommendedName>
</protein>
<evidence type="ECO:0000313" key="10">
    <source>
        <dbReference type="Proteomes" id="UP001457282"/>
    </source>
</evidence>
<dbReference type="InterPro" id="IPR042197">
    <property type="entry name" value="Apaf_helical"/>
</dbReference>
<evidence type="ECO:0000256" key="4">
    <source>
        <dbReference type="ARBA" id="ARBA00022801"/>
    </source>
</evidence>
<dbReference type="PANTHER" id="PTHR11017">
    <property type="entry name" value="LEUCINE-RICH REPEAT-CONTAINING PROTEIN"/>
    <property type="match status" value="1"/>
</dbReference>
<dbReference type="GO" id="GO:0061809">
    <property type="term" value="F:NAD+ nucleosidase activity, cyclic ADP-ribose generating"/>
    <property type="evidence" value="ECO:0007669"/>
    <property type="project" value="UniProtKB-EC"/>
</dbReference>
<dbReference type="InterPro" id="IPR002182">
    <property type="entry name" value="NB-ARC"/>
</dbReference>
<dbReference type="Gene3D" id="3.40.50.10140">
    <property type="entry name" value="Toll/interleukin-1 receptor homology (TIR) domain"/>
    <property type="match status" value="1"/>
</dbReference>
<name>A0AAW1X7P3_RUBAR</name>
<organism evidence="9 10">
    <name type="scientific">Rubus argutus</name>
    <name type="common">Southern blackberry</name>
    <dbReference type="NCBI Taxonomy" id="59490"/>
    <lineage>
        <taxon>Eukaryota</taxon>
        <taxon>Viridiplantae</taxon>
        <taxon>Streptophyta</taxon>
        <taxon>Embryophyta</taxon>
        <taxon>Tracheophyta</taxon>
        <taxon>Spermatophyta</taxon>
        <taxon>Magnoliopsida</taxon>
        <taxon>eudicotyledons</taxon>
        <taxon>Gunneridae</taxon>
        <taxon>Pentapetalae</taxon>
        <taxon>rosids</taxon>
        <taxon>fabids</taxon>
        <taxon>Rosales</taxon>
        <taxon>Rosaceae</taxon>
        <taxon>Rosoideae</taxon>
        <taxon>Rosoideae incertae sedis</taxon>
        <taxon>Rubus</taxon>
    </lineage>
</organism>
<dbReference type="InterPro" id="IPR044974">
    <property type="entry name" value="Disease_R_plants"/>
</dbReference>
<dbReference type="SUPFAM" id="SSF52200">
    <property type="entry name" value="Toll/Interleukin receptor TIR domain"/>
    <property type="match status" value="1"/>
</dbReference>
<dbReference type="FunFam" id="3.40.50.10140:FF:000007">
    <property type="entry name" value="Disease resistance protein (TIR-NBS-LRR class)"/>
    <property type="match status" value="1"/>
</dbReference>
<dbReference type="Gene3D" id="1.10.8.430">
    <property type="entry name" value="Helical domain of apoptotic protease-activating factors"/>
    <property type="match status" value="1"/>
</dbReference>
<keyword evidence="3" id="KW-0677">Repeat</keyword>
<dbReference type="Gene3D" id="3.40.50.300">
    <property type="entry name" value="P-loop containing nucleotide triphosphate hydrolases"/>
    <property type="match status" value="1"/>
</dbReference>
<dbReference type="PRINTS" id="PR00364">
    <property type="entry name" value="DISEASERSIST"/>
</dbReference>
<evidence type="ECO:0000256" key="3">
    <source>
        <dbReference type="ARBA" id="ARBA00022737"/>
    </source>
</evidence>
<dbReference type="GO" id="GO:0043531">
    <property type="term" value="F:ADP binding"/>
    <property type="evidence" value="ECO:0007669"/>
    <property type="project" value="InterPro"/>
</dbReference>
<dbReference type="EC" id="3.2.2.6" evidence="1"/>
<keyword evidence="10" id="KW-1185">Reference proteome</keyword>